<reference evidence="7" key="1">
    <citation type="journal article" date="2018" name="Nat. Microbiol.">
        <title>Leveraging single-cell genomics to expand the fungal tree of life.</title>
        <authorList>
            <person name="Ahrendt S.R."/>
            <person name="Quandt C.A."/>
            <person name="Ciobanu D."/>
            <person name="Clum A."/>
            <person name="Salamov A."/>
            <person name="Andreopoulos B."/>
            <person name="Cheng J.F."/>
            <person name="Woyke T."/>
            <person name="Pelin A."/>
            <person name="Henrissat B."/>
            <person name="Reynolds N.K."/>
            <person name="Benny G.L."/>
            <person name="Smith M.E."/>
            <person name="James T.Y."/>
            <person name="Grigoriev I.V."/>
        </authorList>
    </citation>
    <scope>NUCLEOTIDE SEQUENCE [LARGE SCALE GENOMIC DNA]</scope>
</reference>
<dbReference type="UniPathway" id="UPA00143"/>
<dbReference type="EMBL" id="KZ995014">
    <property type="protein sequence ID" value="RKO91557.1"/>
    <property type="molecule type" value="Genomic_DNA"/>
</dbReference>
<evidence type="ECO:0000256" key="5">
    <source>
        <dbReference type="SAM" id="MobiDB-lite"/>
    </source>
</evidence>
<keyword evidence="4" id="KW-0539">Nucleus</keyword>
<organism evidence="6 7">
    <name type="scientific">Blyttiomyces helicus</name>
    <dbReference type="NCBI Taxonomy" id="388810"/>
    <lineage>
        <taxon>Eukaryota</taxon>
        <taxon>Fungi</taxon>
        <taxon>Fungi incertae sedis</taxon>
        <taxon>Chytridiomycota</taxon>
        <taxon>Chytridiomycota incertae sedis</taxon>
        <taxon>Chytridiomycetes</taxon>
        <taxon>Chytridiomycetes incertae sedis</taxon>
        <taxon>Blyttiomyces</taxon>
    </lineage>
</organism>
<dbReference type="SUPFAM" id="SSF48371">
    <property type="entry name" value="ARM repeat"/>
    <property type="match status" value="1"/>
</dbReference>
<feature type="non-terminal residue" evidence="6">
    <location>
        <position position="1011"/>
    </location>
</feature>
<dbReference type="GO" id="GO:0005634">
    <property type="term" value="C:nucleus"/>
    <property type="evidence" value="ECO:0007669"/>
    <property type="project" value="UniProtKB-SubCell"/>
</dbReference>
<evidence type="ECO:0000313" key="7">
    <source>
        <dbReference type="Proteomes" id="UP000269721"/>
    </source>
</evidence>
<evidence type="ECO:0000256" key="2">
    <source>
        <dbReference type="ARBA" id="ARBA00004906"/>
    </source>
</evidence>
<comment type="pathway">
    <text evidence="2">Protein modification; protein ubiquitination.</text>
</comment>
<dbReference type="PANTHER" id="PTHR13129">
    <property type="entry name" value="VPRBP PROTEIN-RELATED"/>
    <property type="match status" value="1"/>
</dbReference>
<dbReference type="PROSITE" id="PS50896">
    <property type="entry name" value="LISH"/>
    <property type="match status" value="1"/>
</dbReference>
<dbReference type="OrthoDB" id="27563at2759"/>
<feature type="compositionally biased region" description="Polar residues" evidence="5">
    <location>
        <begin position="1000"/>
        <end position="1011"/>
    </location>
</feature>
<dbReference type="Proteomes" id="UP000269721">
    <property type="component" value="Unassembled WGS sequence"/>
</dbReference>
<evidence type="ECO:0000256" key="3">
    <source>
        <dbReference type="ARBA" id="ARBA00022786"/>
    </source>
</evidence>
<comment type="subcellular location">
    <subcellularLocation>
        <location evidence="1">Nucleus</location>
    </subcellularLocation>
</comment>
<keyword evidence="3" id="KW-0833">Ubl conjugation pathway</keyword>
<dbReference type="InterPro" id="IPR033270">
    <property type="entry name" value="VPRBP/DCAF1"/>
</dbReference>
<dbReference type="GO" id="GO:0016567">
    <property type="term" value="P:protein ubiquitination"/>
    <property type="evidence" value="ECO:0007669"/>
    <property type="project" value="UniProtKB-UniPathway"/>
</dbReference>
<evidence type="ECO:0000256" key="4">
    <source>
        <dbReference type="ARBA" id="ARBA00023242"/>
    </source>
</evidence>
<dbReference type="InterPro" id="IPR016024">
    <property type="entry name" value="ARM-type_fold"/>
</dbReference>
<accession>A0A4V1IRX3</accession>
<dbReference type="Gene3D" id="1.25.10.10">
    <property type="entry name" value="Leucine-rich Repeat Variant"/>
    <property type="match status" value="1"/>
</dbReference>
<dbReference type="PANTHER" id="PTHR13129:SF4">
    <property type="entry name" value="DDB1- AND CUL4-ASSOCIATED FACTOR 1"/>
    <property type="match status" value="1"/>
</dbReference>
<evidence type="ECO:0000256" key="1">
    <source>
        <dbReference type="ARBA" id="ARBA00004123"/>
    </source>
</evidence>
<feature type="region of interest" description="Disordered" evidence="5">
    <location>
        <begin position="211"/>
        <end position="269"/>
    </location>
</feature>
<dbReference type="GO" id="GO:0080008">
    <property type="term" value="C:Cul4-RING E3 ubiquitin ligase complex"/>
    <property type="evidence" value="ECO:0007669"/>
    <property type="project" value="TreeGrafter"/>
</dbReference>
<keyword evidence="7" id="KW-1185">Reference proteome</keyword>
<name>A0A4V1IRX3_9FUNG</name>
<dbReference type="InterPro" id="IPR006594">
    <property type="entry name" value="LisH"/>
</dbReference>
<dbReference type="Pfam" id="PF08513">
    <property type="entry name" value="LisH"/>
    <property type="match status" value="1"/>
</dbReference>
<dbReference type="InterPro" id="IPR011989">
    <property type="entry name" value="ARM-like"/>
</dbReference>
<feature type="region of interest" description="Disordered" evidence="5">
    <location>
        <begin position="985"/>
        <end position="1011"/>
    </location>
</feature>
<protein>
    <submittedName>
        <fullName evidence="6">Uncharacterized protein</fullName>
    </submittedName>
</protein>
<sequence length="1011" mass="109301">MANFNPAFQNIFLNSRLLFADTEDMDDQDTDEQLNPAFVELEELADAFSNPQTPDGTSLSDPSGLAQLTRITEMLVQKEAEYRDAAVDPYHNAARQEHDVGIMAAMLADAEDFTTKLVSEFLLSTDPLRSRLALKVMSIVGSALPSDVTIEDTWAGKLINLPLLSSSPPDLLAKLSVDREVADRLAGSSSSLPGILFHNFRLLVETLASERPAPSSTSSPTSAHQPLPPPAPPEVVAMLESSSGKRKIEHAEPAPVPAKRARPASRGPQSLDDIHLLHLPRSEPWRFLRSTGFHKLSATRRHVLFHMWLLACLGEYQEVLPIMYQEGALASILRVISFDFLDRFVLGEALRCLCSFLAHRKIASEFVASNGLPLLLNMPRDPYLTEGMSLCLLGLVCTEGKRYEQLFYFLTNVHSLIPPPSSALFLEQASLTTVMQSVCILPPPTLANLVRTGLYVISGTPENVNGAKHGVLFFGLCFSFPAFLAEFDKQDGLRGLCNVITVLTPSESSCQEHKLVIRHACLALKRYFQMHLHLAASEVKRRVLRTGAVASADNPRLREPLYKPAILDSTSVIDAMSLLEKHAALAWQNFATALPTAIFPQEDDISSSSSSAALPPAPNTQKRGAIRWAPVDRLVTQLEALPVLRTLARLSVPWKMPDLCLFVLEIMHIITLCPGTHEGVIGVERAVEDARAAAAGGNGTLAERVEGEGMQLLVDVAEGKLHQGDSEIRKAALETMVNLVVRPIRPLTKSSATPRKAPAGTAASAPSANSAASTASVTFGTLGDSVYQAVWHHIRSRDGIRALLSCIRSPGQIVYADQIRCLATRSLLGLTYSSTIKSILTRLNVSALLVDLIQTPVLEDSVRYHLQFRQYALDIIRRLTGNRAPLPAAISEDSLTKITKAAVVADTNLTYNPTELLAIIHDHLVARGLVNSAATLAKEAKLPNVGGRVKAVGVGDRLWGNNSRPGPAIGPHTLLFPAAVGKGAGMGSGPPAAARGISDASPSSRPTNAPR</sequence>
<feature type="compositionally biased region" description="Low complexity" evidence="5">
    <location>
        <begin position="212"/>
        <end position="223"/>
    </location>
</feature>
<dbReference type="SMART" id="SM00667">
    <property type="entry name" value="LisH"/>
    <property type="match status" value="1"/>
</dbReference>
<proteinExistence type="predicted"/>
<gene>
    <name evidence="6" type="ORF">BDK51DRAFT_32481</name>
</gene>
<evidence type="ECO:0000313" key="6">
    <source>
        <dbReference type="EMBL" id="RKO91557.1"/>
    </source>
</evidence>
<dbReference type="AlphaFoldDB" id="A0A4V1IRX3"/>